<comment type="similarity">
    <text evidence="1 2">Belongs to the enoyl-CoA hydratase/isomerase family.</text>
</comment>
<protein>
    <submittedName>
        <fullName evidence="3">Enoyl-CoA hydratase/carnithine racemase</fullName>
    </submittedName>
</protein>
<dbReference type="Gene3D" id="3.90.226.10">
    <property type="entry name" value="2-enoyl-CoA Hydratase, Chain A, domain 1"/>
    <property type="match status" value="1"/>
</dbReference>
<evidence type="ECO:0000256" key="2">
    <source>
        <dbReference type="RuleBase" id="RU003707"/>
    </source>
</evidence>
<accession>A0A1G6KZ54</accession>
<dbReference type="OrthoDB" id="9148881at2"/>
<dbReference type="InterPro" id="IPR029045">
    <property type="entry name" value="ClpP/crotonase-like_dom_sf"/>
</dbReference>
<name>A0A1G6KZ54_9BURK</name>
<organism evidence="3 4">
    <name type="scientific">Paracidovorax valerianellae</name>
    <dbReference type="NCBI Taxonomy" id="187868"/>
    <lineage>
        <taxon>Bacteria</taxon>
        <taxon>Pseudomonadati</taxon>
        <taxon>Pseudomonadota</taxon>
        <taxon>Betaproteobacteria</taxon>
        <taxon>Burkholderiales</taxon>
        <taxon>Comamonadaceae</taxon>
        <taxon>Paracidovorax</taxon>
    </lineage>
</organism>
<dbReference type="SUPFAM" id="SSF52096">
    <property type="entry name" value="ClpP/crotonase"/>
    <property type="match status" value="1"/>
</dbReference>
<gene>
    <name evidence="3" type="ORF">SAMN05192589_10210</name>
</gene>
<dbReference type="EMBL" id="FMZC01000002">
    <property type="protein sequence ID" value="SDC35755.1"/>
    <property type="molecule type" value="Genomic_DNA"/>
</dbReference>
<dbReference type="GO" id="GO:0006635">
    <property type="term" value="P:fatty acid beta-oxidation"/>
    <property type="evidence" value="ECO:0007669"/>
    <property type="project" value="TreeGrafter"/>
</dbReference>
<dbReference type="AlphaFoldDB" id="A0A1G6KZ54"/>
<dbReference type="PANTHER" id="PTHR11941">
    <property type="entry name" value="ENOYL-COA HYDRATASE-RELATED"/>
    <property type="match status" value="1"/>
</dbReference>
<dbReference type="GO" id="GO:0003824">
    <property type="term" value="F:catalytic activity"/>
    <property type="evidence" value="ECO:0007669"/>
    <property type="project" value="InterPro"/>
</dbReference>
<evidence type="ECO:0000313" key="3">
    <source>
        <dbReference type="EMBL" id="SDC35755.1"/>
    </source>
</evidence>
<dbReference type="InterPro" id="IPR018376">
    <property type="entry name" value="Enoyl-CoA_hyd/isom_CS"/>
</dbReference>
<dbReference type="PANTHER" id="PTHR11941:SF54">
    <property type="entry name" value="ENOYL-COA HYDRATASE, MITOCHONDRIAL"/>
    <property type="match status" value="1"/>
</dbReference>
<dbReference type="Pfam" id="PF00378">
    <property type="entry name" value="ECH_1"/>
    <property type="match status" value="1"/>
</dbReference>
<evidence type="ECO:0000313" key="4">
    <source>
        <dbReference type="Proteomes" id="UP000198781"/>
    </source>
</evidence>
<dbReference type="STRING" id="187868.SAMN05192589_10210"/>
<sequence length="285" mass="29906">MAGDIVVERMDASDGAAGVVRVLLRHPGRLNAMSRAMWRQLRLVFEALQDDASARCVLIEGEGDAFCAGGDISEYPAFRFDPAALRDFHETEVWGGLAAMLQCDVPIVACIRGACMGAGVEIASACDVRIAGTHARFGAPIAKLGFPMAPREAQLVAGALGDLVARQMLLEAATFGADDMAARGFLNRVVPEASLAAEALASACRIAALGPAAARMNKQTLRVLKWPPAHISLWSSAIENIALTLNGSAASTGAAPAVPDPYAYADSPEHREGIAAFLAKRPPVF</sequence>
<dbReference type="InterPro" id="IPR001753">
    <property type="entry name" value="Enoyl-CoA_hydra/iso"/>
</dbReference>
<dbReference type="PROSITE" id="PS00166">
    <property type="entry name" value="ENOYL_COA_HYDRATASE"/>
    <property type="match status" value="1"/>
</dbReference>
<keyword evidence="4" id="KW-1185">Reference proteome</keyword>
<dbReference type="Proteomes" id="UP000198781">
    <property type="component" value="Unassembled WGS sequence"/>
</dbReference>
<dbReference type="CDD" id="cd06558">
    <property type="entry name" value="crotonase-like"/>
    <property type="match status" value="1"/>
</dbReference>
<reference evidence="3 4" key="1">
    <citation type="submission" date="2016-10" db="EMBL/GenBank/DDBJ databases">
        <authorList>
            <person name="de Groot N.N."/>
        </authorList>
    </citation>
    <scope>NUCLEOTIDE SEQUENCE [LARGE SCALE GENOMIC DNA]</scope>
    <source>
        <strain evidence="3 4">DSM 16619</strain>
    </source>
</reference>
<proteinExistence type="inferred from homology"/>
<evidence type="ECO:0000256" key="1">
    <source>
        <dbReference type="ARBA" id="ARBA00005254"/>
    </source>
</evidence>
<dbReference type="RefSeq" id="WP_092740156.1">
    <property type="nucleotide sequence ID" value="NZ_FMZC01000002.1"/>
</dbReference>